<dbReference type="SUPFAM" id="SSF52540">
    <property type="entry name" value="P-loop containing nucleoside triphosphate hydrolases"/>
    <property type="match status" value="1"/>
</dbReference>
<evidence type="ECO:0000313" key="2">
    <source>
        <dbReference type="EMBL" id="PJJ54612.1"/>
    </source>
</evidence>
<dbReference type="PANTHER" id="PTHR32182">
    <property type="entry name" value="DNA REPLICATION AND REPAIR PROTEIN RECF"/>
    <property type="match status" value="1"/>
</dbReference>
<name>A0A2M9B9I3_9BACT</name>
<dbReference type="Proteomes" id="UP000228535">
    <property type="component" value="Unassembled WGS sequence"/>
</dbReference>
<proteinExistence type="predicted"/>
<evidence type="ECO:0000313" key="3">
    <source>
        <dbReference type="Proteomes" id="UP000228535"/>
    </source>
</evidence>
<reference evidence="2 3" key="1">
    <citation type="submission" date="2017-11" db="EMBL/GenBank/DDBJ databases">
        <title>Genomic Encyclopedia of Archaeal and Bacterial Type Strains, Phase II (KMG-II): From Individual Species to Whole Genera.</title>
        <authorList>
            <person name="Goeker M."/>
        </authorList>
    </citation>
    <scope>NUCLEOTIDE SEQUENCE [LARGE SCALE GENOMIC DNA]</scope>
    <source>
        <strain evidence="2 3">DSM 11115</strain>
    </source>
</reference>
<keyword evidence="3" id="KW-1185">Reference proteome</keyword>
<dbReference type="InterPro" id="IPR038729">
    <property type="entry name" value="Rad50/SbcC_AAA"/>
</dbReference>
<comment type="caution">
    <text evidence="2">The sequence shown here is derived from an EMBL/GenBank/DDBJ whole genome shotgun (WGS) entry which is preliminary data.</text>
</comment>
<dbReference type="PANTHER" id="PTHR32182:SF22">
    <property type="entry name" value="ATP-DEPENDENT ENDONUCLEASE, OLD FAMILY-RELATED"/>
    <property type="match status" value="1"/>
</dbReference>
<dbReference type="GO" id="GO:0000731">
    <property type="term" value="P:DNA synthesis involved in DNA repair"/>
    <property type="evidence" value="ECO:0007669"/>
    <property type="project" value="TreeGrafter"/>
</dbReference>
<sequence>MKRIQKLHLRNFKAFRDQEFDFTGGPHDPDGRNVLVYGNNGSGKSSVFWALYTFLQSVGKTPPTDIAKYFVPLRDGAPETYESLRYVFAGPDEEASIKLTWADLPGAATVTTQQLGLDKAGADPLNEQQPLSVAQRTRTGPASGTDTTIREALLSSDFIHYRFLQDFYQRSNREGVNLWPVFMRDLFPFYQTPLFSTPAGNPQYLEEVLRIVLETAHSRRRWEKKPKEEFEADYITRANEAIGLFVNSVQTNANAFLRDQFLGGDESLQIELNFTKQLTFDLLRFAPLSAIQREWRNNIEDLAIILSVRALRPGHSEVRHYRPQSFLNEAQLTRIALAVRLGALLTRPANSTLKLLCLDDLLISLDMGNRKHVLDWLFGDNGKYCQEYQIFFFTHDRELYRMLKHYIGRPHSGKWRVLELVNNEQFPKPQPSLLDGDSNDHFTQAWRRFQAEDFPACANYLRKETERLLKEILPPADLYMYPNEKGETIPMPMGTQLDKLQQLFIKLGKGDNMGKLHDLQLFKQILLNPLSHDSFSTTVYQSELHTMLVDTIPELQKMRRSVVAELPSTGQKLIYLTETDSENTRYTYTIELYETLWAYTFPDGSVAYSHPACQVLERIDDKGKKTVFNKKQGTCEGLADGYRRICFALGKKPEGGGQPIPLLPKPLHTIITTTI</sequence>
<dbReference type="Pfam" id="PF13476">
    <property type="entry name" value="AAA_23"/>
    <property type="match status" value="1"/>
</dbReference>
<dbReference type="GO" id="GO:0006302">
    <property type="term" value="P:double-strand break repair"/>
    <property type="evidence" value="ECO:0007669"/>
    <property type="project" value="InterPro"/>
</dbReference>
<evidence type="ECO:0000259" key="1">
    <source>
        <dbReference type="Pfam" id="PF13476"/>
    </source>
</evidence>
<dbReference type="Gene3D" id="3.40.50.300">
    <property type="entry name" value="P-loop containing nucleotide triphosphate hydrolases"/>
    <property type="match status" value="2"/>
</dbReference>
<dbReference type="AlphaFoldDB" id="A0A2M9B9I3"/>
<organism evidence="2 3">
    <name type="scientific">Hymenobacter chitinivorans DSM 11115</name>
    <dbReference type="NCBI Taxonomy" id="1121954"/>
    <lineage>
        <taxon>Bacteria</taxon>
        <taxon>Pseudomonadati</taxon>
        <taxon>Bacteroidota</taxon>
        <taxon>Cytophagia</taxon>
        <taxon>Cytophagales</taxon>
        <taxon>Hymenobacteraceae</taxon>
        <taxon>Hymenobacter</taxon>
    </lineage>
</organism>
<dbReference type="OrthoDB" id="1023918at2"/>
<dbReference type="GO" id="GO:0016887">
    <property type="term" value="F:ATP hydrolysis activity"/>
    <property type="evidence" value="ECO:0007669"/>
    <property type="project" value="InterPro"/>
</dbReference>
<feature type="domain" description="Rad50/SbcC-type AAA" evidence="1">
    <location>
        <begin position="6"/>
        <end position="56"/>
    </location>
</feature>
<accession>A0A2M9B9I3</accession>
<dbReference type="EMBL" id="PGFA01000002">
    <property type="protein sequence ID" value="PJJ54612.1"/>
    <property type="molecule type" value="Genomic_DNA"/>
</dbReference>
<dbReference type="InterPro" id="IPR027417">
    <property type="entry name" value="P-loop_NTPase"/>
</dbReference>
<protein>
    <submittedName>
        <fullName evidence="2">AAA domain-containing protein</fullName>
    </submittedName>
</protein>
<dbReference type="RefSeq" id="WP_100337237.1">
    <property type="nucleotide sequence ID" value="NZ_PGFA01000002.1"/>
</dbReference>
<gene>
    <name evidence="2" type="ORF">CLV45_2953</name>
</gene>